<evidence type="ECO:0000256" key="1">
    <source>
        <dbReference type="SAM" id="MobiDB-lite"/>
    </source>
</evidence>
<name>A0A7W6EEU4_9HYPH</name>
<dbReference type="AlphaFoldDB" id="A0A7W6EEU4"/>
<organism evidence="2 3">
    <name type="scientific">Pseudochelatococcus contaminans</name>
    <dbReference type="NCBI Taxonomy" id="1538103"/>
    <lineage>
        <taxon>Bacteria</taxon>
        <taxon>Pseudomonadati</taxon>
        <taxon>Pseudomonadota</taxon>
        <taxon>Alphaproteobacteria</taxon>
        <taxon>Hyphomicrobiales</taxon>
        <taxon>Chelatococcaceae</taxon>
        <taxon>Pseudochelatococcus</taxon>
    </lineage>
</organism>
<accession>A0A7W6EEU4</accession>
<feature type="region of interest" description="Disordered" evidence="1">
    <location>
        <begin position="24"/>
        <end position="50"/>
    </location>
</feature>
<feature type="compositionally biased region" description="Low complexity" evidence="1">
    <location>
        <begin position="24"/>
        <end position="35"/>
    </location>
</feature>
<keyword evidence="3" id="KW-1185">Reference proteome</keyword>
<dbReference type="EMBL" id="JACICC010000001">
    <property type="protein sequence ID" value="MBB3808340.1"/>
    <property type="molecule type" value="Genomic_DNA"/>
</dbReference>
<comment type="caution">
    <text evidence="2">The sequence shown here is derived from an EMBL/GenBank/DDBJ whole genome shotgun (WGS) entry which is preliminary data.</text>
</comment>
<protein>
    <submittedName>
        <fullName evidence="2">Uncharacterized protein</fullName>
    </submittedName>
</protein>
<gene>
    <name evidence="2" type="ORF">FHS81_000394</name>
</gene>
<dbReference type="Proteomes" id="UP000537592">
    <property type="component" value="Unassembled WGS sequence"/>
</dbReference>
<evidence type="ECO:0000313" key="2">
    <source>
        <dbReference type="EMBL" id="MBB3808340.1"/>
    </source>
</evidence>
<sequence length="50" mass="5219">MSEVHISAILRVLVSDEGRAAAPVSSMGVGVSRSRQPAALQDPDMKNGIN</sequence>
<evidence type="ECO:0000313" key="3">
    <source>
        <dbReference type="Proteomes" id="UP000537592"/>
    </source>
</evidence>
<reference evidence="2 3" key="1">
    <citation type="submission" date="2020-08" db="EMBL/GenBank/DDBJ databases">
        <title>Genomic Encyclopedia of Type Strains, Phase IV (KMG-IV): sequencing the most valuable type-strain genomes for metagenomic binning, comparative biology and taxonomic classification.</title>
        <authorList>
            <person name="Goeker M."/>
        </authorList>
    </citation>
    <scope>NUCLEOTIDE SEQUENCE [LARGE SCALE GENOMIC DNA]</scope>
    <source>
        <strain evidence="2 3">DSM 28760</strain>
    </source>
</reference>
<proteinExistence type="predicted"/>